<dbReference type="Pfam" id="PF01565">
    <property type="entry name" value="FAD_binding_4"/>
    <property type="match status" value="1"/>
</dbReference>
<dbReference type="NCBIfam" id="TIGR01677">
    <property type="entry name" value="pln_FAD_oxido"/>
    <property type="match status" value="1"/>
</dbReference>
<feature type="domain" description="FAD-binding PCMH-type" evidence="9">
    <location>
        <begin position="56"/>
        <end position="236"/>
    </location>
</feature>
<evidence type="ECO:0000256" key="5">
    <source>
        <dbReference type="ARBA" id="ARBA00022729"/>
    </source>
</evidence>
<reference evidence="10 11" key="1">
    <citation type="journal article" date="2024" name="Plant Biotechnol. J.">
        <title>Dendrobium thyrsiflorum genome and its molecular insights into genes involved in important horticultural traits.</title>
        <authorList>
            <person name="Chen B."/>
            <person name="Wang J.Y."/>
            <person name="Zheng P.J."/>
            <person name="Li K.L."/>
            <person name="Liang Y.M."/>
            <person name="Chen X.F."/>
            <person name="Zhang C."/>
            <person name="Zhao X."/>
            <person name="He X."/>
            <person name="Zhang G.Q."/>
            <person name="Liu Z.J."/>
            <person name="Xu Q."/>
        </authorList>
    </citation>
    <scope>NUCLEOTIDE SEQUENCE [LARGE SCALE GENOMIC DNA]</scope>
    <source>
        <strain evidence="10">GZMU011</strain>
    </source>
</reference>
<name>A0ABD0VEE3_DENTH</name>
<feature type="chain" id="PRO_5044831801" description="L-gulonolactone oxidase" evidence="8">
    <location>
        <begin position="28"/>
        <end position="586"/>
    </location>
</feature>
<evidence type="ECO:0000256" key="1">
    <source>
        <dbReference type="ARBA" id="ARBA00005147"/>
    </source>
</evidence>
<evidence type="ECO:0000313" key="11">
    <source>
        <dbReference type="Proteomes" id="UP001552299"/>
    </source>
</evidence>
<dbReference type="EMBL" id="JANQDX010000006">
    <property type="protein sequence ID" value="KAL0923479.1"/>
    <property type="molecule type" value="Genomic_DNA"/>
</dbReference>
<dbReference type="GO" id="GO:0019853">
    <property type="term" value="P:L-ascorbic acid biosynthetic process"/>
    <property type="evidence" value="ECO:0007669"/>
    <property type="project" value="UniProtKB-KW"/>
</dbReference>
<dbReference type="GO" id="GO:0050105">
    <property type="term" value="F:L-gulonolactone oxidase activity"/>
    <property type="evidence" value="ECO:0007669"/>
    <property type="project" value="UniProtKB-EC"/>
</dbReference>
<dbReference type="InterPro" id="IPR055154">
    <property type="entry name" value="GULLO2-like_C"/>
</dbReference>
<dbReference type="PANTHER" id="PTHR13878">
    <property type="entry name" value="GULONOLACTONE OXIDASE"/>
    <property type="match status" value="1"/>
</dbReference>
<dbReference type="AlphaFoldDB" id="A0ABD0VEE3"/>
<accession>A0ABD0VEE3</accession>
<dbReference type="Proteomes" id="UP001552299">
    <property type="component" value="Unassembled WGS sequence"/>
</dbReference>
<dbReference type="InterPro" id="IPR036318">
    <property type="entry name" value="FAD-bd_PCMH-like_sf"/>
</dbReference>
<proteinExistence type="inferred from homology"/>
<dbReference type="Pfam" id="PF04030">
    <property type="entry name" value="ALO"/>
    <property type="match status" value="1"/>
</dbReference>
<evidence type="ECO:0000256" key="2">
    <source>
        <dbReference type="ARBA" id="ARBA00005466"/>
    </source>
</evidence>
<dbReference type="Gene3D" id="3.30.70.2520">
    <property type="match status" value="1"/>
</dbReference>
<dbReference type="InterPro" id="IPR050432">
    <property type="entry name" value="FAD-linked_Oxidoreductases_BP"/>
</dbReference>
<dbReference type="PROSITE" id="PS51387">
    <property type="entry name" value="FAD_PCMH"/>
    <property type="match status" value="1"/>
</dbReference>
<dbReference type="InterPro" id="IPR007173">
    <property type="entry name" value="ALO_C"/>
</dbReference>
<comment type="similarity">
    <text evidence="2">Belongs to the oxygen-dependent FAD-linked oxidoreductase family.</text>
</comment>
<keyword evidence="6" id="KW-0560">Oxidoreductase</keyword>
<dbReference type="EC" id="1.1.3.8" evidence="3"/>
<evidence type="ECO:0000256" key="4">
    <source>
        <dbReference type="ARBA" id="ARBA00022644"/>
    </source>
</evidence>
<dbReference type="Gene3D" id="3.30.465.10">
    <property type="match status" value="1"/>
</dbReference>
<dbReference type="Pfam" id="PF22906">
    <property type="entry name" value="GULLO2-like_3rd"/>
    <property type="match status" value="1"/>
</dbReference>
<comment type="pathway">
    <text evidence="1">Cofactor biosynthesis; L-ascorbate biosynthesis.</text>
</comment>
<keyword evidence="5 8" id="KW-0732">Signal</keyword>
<keyword evidence="11" id="KW-1185">Reference proteome</keyword>
<organism evidence="10 11">
    <name type="scientific">Dendrobium thyrsiflorum</name>
    <name type="common">Pinecone-like raceme dendrobium</name>
    <name type="synonym">Orchid</name>
    <dbReference type="NCBI Taxonomy" id="117978"/>
    <lineage>
        <taxon>Eukaryota</taxon>
        <taxon>Viridiplantae</taxon>
        <taxon>Streptophyta</taxon>
        <taxon>Embryophyta</taxon>
        <taxon>Tracheophyta</taxon>
        <taxon>Spermatophyta</taxon>
        <taxon>Magnoliopsida</taxon>
        <taxon>Liliopsida</taxon>
        <taxon>Asparagales</taxon>
        <taxon>Orchidaceae</taxon>
        <taxon>Epidendroideae</taxon>
        <taxon>Malaxideae</taxon>
        <taxon>Dendrobiinae</taxon>
        <taxon>Dendrobium</taxon>
    </lineage>
</organism>
<comment type="catalytic activity">
    <reaction evidence="7">
        <text>L-gulono-1,4-lactone + O2 = L-ascorbate + H2O2 + H(+)</text>
        <dbReference type="Rhea" id="RHEA:32363"/>
        <dbReference type="ChEBI" id="CHEBI:15378"/>
        <dbReference type="ChEBI" id="CHEBI:15379"/>
        <dbReference type="ChEBI" id="CHEBI:16240"/>
        <dbReference type="ChEBI" id="CHEBI:17587"/>
        <dbReference type="ChEBI" id="CHEBI:38290"/>
        <dbReference type="EC" id="1.1.3.8"/>
    </reaction>
</comment>
<dbReference type="InterPro" id="IPR016166">
    <property type="entry name" value="FAD-bd_PCMH"/>
</dbReference>
<evidence type="ECO:0000313" key="10">
    <source>
        <dbReference type="EMBL" id="KAL0923479.1"/>
    </source>
</evidence>
<evidence type="ECO:0000256" key="7">
    <source>
        <dbReference type="ARBA" id="ARBA00048083"/>
    </source>
</evidence>
<feature type="signal peptide" evidence="8">
    <location>
        <begin position="1"/>
        <end position="27"/>
    </location>
</feature>
<evidence type="ECO:0000256" key="6">
    <source>
        <dbReference type="ARBA" id="ARBA00023002"/>
    </source>
</evidence>
<evidence type="ECO:0000256" key="8">
    <source>
        <dbReference type="SAM" id="SignalP"/>
    </source>
</evidence>
<sequence>MPEHKSRWADSAALCLATFLLLPVMRCSPPEDPIKCSSGTTNCTITNSYATYPDRSTCRAARAVFPETENELLAVVAEAARTGTKMKAATRYAHSIPKLSCPDGDNGLIISTKSLNRVVSVNASALLLTVESGMILRELIKVAGDAGLALPYSPYWAGVTVGGMLGTGAHGSSLWGKGSAVHDYVVGVRIVTPASPAEGYARVRSLGGDHPDLNAVKVSLGVLGIISQVTFKLQPLFKRSITYENRGDGDLAEAVVKFGKQYEFADITWYIGRGKALYRKDSRASLNDLGDGKYDFVGFRSTARAGLAFDRATEDTLEALGAAAGKCAAATLINTALSLAAYGLTNDGSLFKGYPVIGFQHHLQASGSCLNSPDDGLLTSCPWDPRILGKFFYQSAFSISLSKVRDFILEVQKIRDLHPDALCSIDINNGILLRYVKASTAYLGKEEDGVDFDITYYRSHDPLRPRLYEDVLEEIEQMALFKYEALPHWGKNRNVAFDGAIGKYSRIGEFMRVKNEFDPAGLFSAEWTDQVLGVEGKTTSLVKDGCALEGLCVCSEDRHCAPEMGYLCRAGSVYKDARVCSHVAKN</sequence>
<dbReference type="PANTHER" id="PTHR13878:SF67">
    <property type="entry name" value="L-GULONOLACTONE OXIDASE 5"/>
    <property type="match status" value="1"/>
</dbReference>
<evidence type="ECO:0000256" key="3">
    <source>
        <dbReference type="ARBA" id="ARBA00013121"/>
    </source>
</evidence>
<gene>
    <name evidence="10" type="ORF">M5K25_007538</name>
</gene>
<dbReference type="InterPro" id="IPR006094">
    <property type="entry name" value="Oxid_FAD_bind_N"/>
</dbReference>
<keyword evidence="4" id="KW-0060">Ascorbate biosynthesis</keyword>
<dbReference type="FunFam" id="3.30.465.10:FF:000033">
    <property type="entry name" value="L-gulonolactone oxidase 5"/>
    <property type="match status" value="1"/>
</dbReference>
<comment type="caution">
    <text evidence="10">The sequence shown here is derived from an EMBL/GenBank/DDBJ whole genome shotgun (WGS) entry which is preliminary data.</text>
</comment>
<dbReference type="SUPFAM" id="SSF56176">
    <property type="entry name" value="FAD-binding/transporter-associated domain-like"/>
    <property type="match status" value="1"/>
</dbReference>
<dbReference type="InterPro" id="IPR016169">
    <property type="entry name" value="FAD-bd_PCMH_sub2"/>
</dbReference>
<evidence type="ECO:0000259" key="9">
    <source>
        <dbReference type="PROSITE" id="PS51387"/>
    </source>
</evidence>
<dbReference type="InterPro" id="IPR010030">
    <property type="entry name" value="GULO_Plant"/>
</dbReference>
<protein>
    <recommendedName>
        <fullName evidence="3">L-gulonolactone oxidase</fullName>
        <ecNumber evidence="3">1.1.3.8</ecNumber>
    </recommendedName>
</protein>